<evidence type="ECO:0000256" key="1">
    <source>
        <dbReference type="ARBA" id="ARBA00000707"/>
    </source>
</evidence>
<protein>
    <recommendedName>
        <fullName evidence="5">Ubiquitin carboxyl-terminal hydrolase</fullName>
        <ecNumber evidence="5">3.4.19.12</ecNumber>
    </recommendedName>
</protein>
<dbReference type="AlphaFoldDB" id="A0A2T0FNW9"/>
<feature type="compositionally biased region" description="Polar residues" evidence="6">
    <location>
        <begin position="186"/>
        <end position="199"/>
    </location>
</feature>
<dbReference type="GO" id="GO:0005634">
    <property type="term" value="C:nucleus"/>
    <property type="evidence" value="ECO:0007669"/>
    <property type="project" value="TreeGrafter"/>
</dbReference>
<evidence type="ECO:0000256" key="2">
    <source>
        <dbReference type="ARBA" id="ARBA00009085"/>
    </source>
</evidence>
<reference evidence="8 9" key="1">
    <citation type="submission" date="2017-04" db="EMBL/GenBank/DDBJ databases">
        <title>Genome sequencing of [Candida] sorbophila.</title>
        <authorList>
            <person name="Ahn J.O."/>
        </authorList>
    </citation>
    <scope>NUCLEOTIDE SEQUENCE [LARGE SCALE GENOMIC DNA]</scope>
    <source>
        <strain evidence="8 9">DS02</strain>
    </source>
</reference>
<organism evidence="8 9">
    <name type="scientific">Wickerhamiella sorbophila</name>
    <dbReference type="NCBI Taxonomy" id="45607"/>
    <lineage>
        <taxon>Eukaryota</taxon>
        <taxon>Fungi</taxon>
        <taxon>Dikarya</taxon>
        <taxon>Ascomycota</taxon>
        <taxon>Saccharomycotina</taxon>
        <taxon>Dipodascomycetes</taxon>
        <taxon>Dipodascales</taxon>
        <taxon>Trichomonascaceae</taxon>
        <taxon>Wickerhamiella</taxon>
    </lineage>
</organism>
<dbReference type="GeneID" id="36518045"/>
<dbReference type="InterPro" id="IPR001394">
    <property type="entry name" value="Peptidase_C19_UCH"/>
</dbReference>
<dbReference type="PANTHER" id="PTHR24006:SF733">
    <property type="entry name" value="RE52890P"/>
    <property type="match status" value="1"/>
</dbReference>
<evidence type="ECO:0000256" key="6">
    <source>
        <dbReference type="SAM" id="MobiDB-lite"/>
    </source>
</evidence>
<feature type="compositionally biased region" description="Polar residues" evidence="6">
    <location>
        <begin position="573"/>
        <end position="585"/>
    </location>
</feature>
<keyword evidence="9" id="KW-1185">Reference proteome</keyword>
<dbReference type="SUPFAM" id="SSF54001">
    <property type="entry name" value="Cysteine proteinases"/>
    <property type="match status" value="1"/>
</dbReference>
<dbReference type="Gene3D" id="3.90.70.10">
    <property type="entry name" value="Cysteine proteinases"/>
    <property type="match status" value="2"/>
</dbReference>
<dbReference type="PROSITE" id="PS50235">
    <property type="entry name" value="USP_3"/>
    <property type="match status" value="1"/>
</dbReference>
<dbReference type="InterPro" id="IPR018200">
    <property type="entry name" value="USP_CS"/>
</dbReference>
<comment type="similarity">
    <text evidence="2 5">Belongs to the peptidase C19 family.</text>
</comment>
<feature type="region of interest" description="Disordered" evidence="6">
    <location>
        <begin position="172"/>
        <end position="199"/>
    </location>
</feature>
<evidence type="ECO:0000256" key="5">
    <source>
        <dbReference type="RuleBase" id="RU366025"/>
    </source>
</evidence>
<accession>A0A2T0FNW9</accession>
<keyword evidence="5" id="KW-0833">Ubl conjugation pathway</keyword>
<keyword evidence="5" id="KW-0788">Thiol protease</keyword>
<evidence type="ECO:0000256" key="4">
    <source>
        <dbReference type="ARBA" id="ARBA00022801"/>
    </source>
</evidence>
<comment type="caution">
    <text evidence="8">The sequence shown here is derived from an EMBL/GenBank/DDBJ whole genome shotgun (WGS) entry which is preliminary data.</text>
</comment>
<dbReference type="STRING" id="45607.A0A2T0FNW9"/>
<gene>
    <name evidence="8" type="ORF">B9G98_04297</name>
</gene>
<dbReference type="Proteomes" id="UP000238350">
    <property type="component" value="Unassembled WGS sequence"/>
</dbReference>
<keyword evidence="3 5" id="KW-0645">Protease</keyword>
<dbReference type="EC" id="3.4.19.12" evidence="5"/>
<feature type="domain" description="USP" evidence="7">
    <location>
        <begin position="50"/>
        <end position="536"/>
    </location>
</feature>
<evidence type="ECO:0000259" key="7">
    <source>
        <dbReference type="PROSITE" id="PS50235"/>
    </source>
</evidence>
<dbReference type="PROSITE" id="PS00973">
    <property type="entry name" value="USP_2"/>
    <property type="match status" value="1"/>
</dbReference>
<name>A0A2T0FNW9_9ASCO</name>
<feature type="compositionally biased region" description="Low complexity" evidence="6">
    <location>
        <begin position="172"/>
        <end position="181"/>
    </location>
</feature>
<dbReference type="CDD" id="cd02663">
    <property type="entry name" value="Peptidase_C19G"/>
    <property type="match status" value="1"/>
</dbReference>
<dbReference type="InterPro" id="IPR050164">
    <property type="entry name" value="Peptidase_C19"/>
</dbReference>
<dbReference type="InterPro" id="IPR038765">
    <property type="entry name" value="Papain-like_cys_pep_sf"/>
</dbReference>
<comment type="catalytic activity">
    <reaction evidence="1 5">
        <text>Thiol-dependent hydrolysis of ester, thioester, amide, peptide and isopeptide bonds formed by the C-terminal Gly of ubiquitin (a 76-residue protein attached to proteins as an intracellular targeting signal).</text>
        <dbReference type="EC" id="3.4.19.12"/>
    </reaction>
</comment>
<dbReference type="PANTHER" id="PTHR24006">
    <property type="entry name" value="UBIQUITIN CARBOXYL-TERMINAL HYDROLASE"/>
    <property type="match status" value="1"/>
</dbReference>
<dbReference type="GO" id="GO:0006508">
    <property type="term" value="P:proteolysis"/>
    <property type="evidence" value="ECO:0007669"/>
    <property type="project" value="UniProtKB-KW"/>
</dbReference>
<dbReference type="OrthoDB" id="27652at2759"/>
<sequence>MPTCSGTPDNRSNISQLRLCTSPLLQSAHGTPLQTDLEPKMDASQEHNIFGLENFGNTCYCNSVLQCLYYTLPFRNQILQLAKVDRPPRRVVPGLKPHPIILELANKPKEPVQPLAASKESSSPSTGFVRGLFGKKDREESGVPIPPRRATRTSSIAASFAGTMSSAAASSLASSGGSLPAFPDPATQTRPPNTTASQSPEAGIIDQAFLRAHPGLEGIDLGPRAPGQNVPIVGFTDDVLATNEKRKRAALVQGPIINLDHSLCADYNLDQSLLTTLKDLFECISENESRTGVASPMNFIETLKHENELFRSSMHQDAHEFFNVLLNTVIEQLDKLGRGSNWAHDLFEGQITSETRCMICESVTQRDEKCLDFSIDLERNSSVLHCLNQFSASETLAGSNKFHCDQCGSLQEAEKRMKVKRAPQILVLHLKRFKFSESEQKLVKLLHRVMYSRYIRLPVTTDDCPTPEKLYELTGVVVHLGHGPHMGHYVSVVNTPNGWLLFDDEVVEAVDKDYPFKFFGDGTRMATAYVLFFQETTQEKVGQEALQISTEISANDHESLFSSDFHSEDELYGTSTENVSGTSGMPLSPPPRRTSVATNHSGSPPEWMVGTPEMNRRNTTMSQKARGLFRRQSVS</sequence>
<dbReference type="CDD" id="cd02257">
    <property type="entry name" value="Peptidase_C19"/>
    <property type="match status" value="1"/>
</dbReference>
<dbReference type="EMBL" id="NDIQ01000022">
    <property type="protein sequence ID" value="PRT56677.1"/>
    <property type="molecule type" value="Genomic_DNA"/>
</dbReference>
<evidence type="ECO:0000256" key="3">
    <source>
        <dbReference type="ARBA" id="ARBA00022670"/>
    </source>
</evidence>
<dbReference type="InterPro" id="IPR028889">
    <property type="entry name" value="USP"/>
</dbReference>
<dbReference type="GO" id="GO:0016579">
    <property type="term" value="P:protein deubiquitination"/>
    <property type="evidence" value="ECO:0007669"/>
    <property type="project" value="InterPro"/>
</dbReference>
<dbReference type="GO" id="GO:0005829">
    <property type="term" value="C:cytosol"/>
    <property type="evidence" value="ECO:0007669"/>
    <property type="project" value="TreeGrafter"/>
</dbReference>
<evidence type="ECO:0000313" key="8">
    <source>
        <dbReference type="EMBL" id="PRT56677.1"/>
    </source>
</evidence>
<proteinExistence type="inferred from homology"/>
<dbReference type="PROSITE" id="PS00972">
    <property type="entry name" value="USP_1"/>
    <property type="match status" value="1"/>
</dbReference>
<evidence type="ECO:0000313" key="9">
    <source>
        <dbReference type="Proteomes" id="UP000238350"/>
    </source>
</evidence>
<dbReference type="RefSeq" id="XP_024666622.1">
    <property type="nucleotide sequence ID" value="XM_024810854.1"/>
</dbReference>
<dbReference type="Pfam" id="PF00443">
    <property type="entry name" value="UCH"/>
    <property type="match status" value="1"/>
</dbReference>
<feature type="region of interest" description="Disordered" evidence="6">
    <location>
        <begin position="112"/>
        <end position="153"/>
    </location>
</feature>
<keyword evidence="4 5" id="KW-0378">Hydrolase</keyword>
<dbReference type="GO" id="GO:0004843">
    <property type="term" value="F:cysteine-type deubiquitinase activity"/>
    <property type="evidence" value="ECO:0007669"/>
    <property type="project" value="UniProtKB-UniRule"/>
</dbReference>
<feature type="region of interest" description="Disordered" evidence="6">
    <location>
        <begin position="572"/>
        <end position="635"/>
    </location>
</feature>